<evidence type="ECO:0000313" key="5">
    <source>
        <dbReference type="Proteomes" id="UP001610563"/>
    </source>
</evidence>
<gene>
    <name evidence="4" type="ORF">BJX66DRAFT_84947</name>
</gene>
<dbReference type="SMART" id="SM00248">
    <property type="entry name" value="ANK"/>
    <property type="match status" value="10"/>
</dbReference>
<dbReference type="Pfam" id="PF00023">
    <property type="entry name" value="Ank"/>
    <property type="match status" value="1"/>
</dbReference>
<protein>
    <submittedName>
        <fullName evidence="4">Ankyrin repeat-containing domain protein</fullName>
    </submittedName>
</protein>
<accession>A0ABR4FMQ1</accession>
<feature type="repeat" description="ANK" evidence="3">
    <location>
        <begin position="470"/>
        <end position="502"/>
    </location>
</feature>
<dbReference type="SUPFAM" id="SSF48403">
    <property type="entry name" value="Ankyrin repeat"/>
    <property type="match status" value="3"/>
</dbReference>
<dbReference type="PANTHER" id="PTHR24198">
    <property type="entry name" value="ANKYRIN REPEAT AND PROTEIN KINASE DOMAIN-CONTAINING PROTEIN"/>
    <property type="match status" value="1"/>
</dbReference>
<evidence type="ECO:0000256" key="3">
    <source>
        <dbReference type="PROSITE-ProRule" id="PRU00023"/>
    </source>
</evidence>
<evidence type="ECO:0000256" key="1">
    <source>
        <dbReference type="ARBA" id="ARBA00022737"/>
    </source>
</evidence>
<keyword evidence="1" id="KW-0677">Repeat</keyword>
<organism evidence="4 5">
    <name type="scientific">Aspergillus keveii</name>
    <dbReference type="NCBI Taxonomy" id="714993"/>
    <lineage>
        <taxon>Eukaryota</taxon>
        <taxon>Fungi</taxon>
        <taxon>Dikarya</taxon>
        <taxon>Ascomycota</taxon>
        <taxon>Pezizomycotina</taxon>
        <taxon>Eurotiomycetes</taxon>
        <taxon>Eurotiomycetidae</taxon>
        <taxon>Eurotiales</taxon>
        <taxon>Aspergillaceae</taxon>
        <taxon>Aspergillus</taxon>
        <taxon>Aspergillus subgen. Nidulantes</taxon>
    </lineage>
</organism>
<dbReference type="Gene3D" id="1.25.40.20">
    <property type="entry name" value="Ankyrin repeat-containing domain"/>
    <property type="match status" value="4"/>
</dbReference>
<evidence type="ECO:0000256" key="2">
    <source>
        <dbReference type="ARBA" id="ARBA00023043"/>
    </source>
</evidence>
<comment type="caution">
    <text evidence="4">The sequence shown here is derived from an EMBL/GenBank/DDBJ whole genome shotgun (WGS) entry which is preliminary data.</text>
</comment>
<keyword evidence="2 3" id="KW-0040">ANK repeat</keyword>
<dbReference type="EMBL" id="JBFTWV010000177">
    <property type="protein sequence ID" value="KAL2784503.1"/>
    <property type="molecule type" value="Genomic_DNA"/>
</dbReference>
<dbReference type="PROSITE" id="PS50297">
    <property type="entry name" value="ANK_REP_REGION"/>
    <property type="match status" value="2"/>
</dbReference>
<dbReference type="PROSITE" id="PS50088">
    <property type="entry name" value="ANK_REPEAT"/>
    <property type="match status" value="2"/>
</dbReference>
<dbReference type="PANTHER" id="PTHR24198:SF165">
    <property type="entry name" value="ANKYRIN REPEAT-CONTAINING PROTEIN-RELATED"/>
    <property type="match status" value="1"/>
</dbReference>
<dbReference type="Pfam" id="PF12796">
    <property type="entry name" value="Ank_2"/>
    <property type="match status" value="1"/>
</dbReference>
<sequence length="1319" mass="146935">MRLALRLVAASGSKLTIPQLCDALSLRDNQTCIEEDDELDEEEVTKVCSSLLRKTHDQQHLEFAHFTVREFLESPSLLQDETLKVYHIPSDEDWFLVHFYLQFVLLDNFSTHLFSAKQILNTLFATDDAHPFYSFATTAWLAQFRSASAQSDAASTQEAVEPQLKTLVLNQIDTLFHRDKTPKFLLWAANYSVCCRPIQFRKTRPLRETIAGILHAYFTPLHMAAVLGLGHVIVPWIQHDVKTFLCSDWTMSPAECLLLGVPIFFCDADYTTDPDTPDAYKPKLMVSFWRKWMGRGTSPKVWALLVQLLATVAPIADLGVSIGVRRYTAVDLLCRRANSEDIVVFMKVFLELVRSGVKFDHRSIDCLLDTFVTSDWRSTSDFNELLSLITAFNELSSTADAPCQDDDTLSYMRSAIHKLTTACEIPVPAELSNREYDFALVAAVKYCNLSRLHELSLDPRFKTFHGRSVKGRTLLHVAARTNAIAAAEFLLTHEADHSIQDKCGRTALHFARDKVALALLNHGASDAVRDNDGNTVWHRAARAEYSILQSLLDTCRNIETRLRELDEHGSTPLAAAIYADRRENALLLLPYCQSVECFAGRLPLYQEALRFGFDDVIAGLIAAKIPVEDDSTLLRHVNPRSSANSIRLLKALRADACDQRHDGWAPIERLLEHLFEDGAHVNVETIMEIMPTSALLRTECLQYFCDEIIPRAVKYPNDDFSLWVTTAFEAFLDQGVFAAYETTKKKPAYKALASALLGLVTDRKLDWESMVTLDSCFLGILKSSSIEANAESLLPLLCIGVYANWESVIHQILSTGIDVHGLSDGRSCLEFACKPYSQCSPSTFARLLAEANSSKLNDPSRLSKSCLLHRLANKKVPWREDKLKLLLDKGADPNVRRADSRPAVLAHAQKNSVNTVEILLNHGADPEATSDDGWNVMLTFVSTDEPDGLRMLRKIRPGIDWGKTIHLQPSFGSDKSVCRLVKESDIPDCNALHIAVATGSLSSLKYLLKEGLISDLNAPAGIGYTCAHFAIGSNRLATQEMLKYLHSNSCDLNALSDLGETPYDIAVRWKRPKFLTGFLLELGGKAGSGACSRTNQEGDSQLLNSLVPYIERRNRPSSRMPNDKTVQKLQLQRLKEAIDAGNVPACSRLRSQGCPMDQPLPGGPGIPIIAALSSKKPDVVLWLLENGGGKWGTLSDDAEEGVIQHALRYKSCNTLLESLMHHFELIWPEWITGGWSAINAAIRSGNMDGLRIVLNFIRNLSGRKSNGSMMAVPTVRDLLNLHHSYLPVHQAAHKNDVKALRILVDYGADINVVDVDEYS</sequence>
<feature type="repeat" description="ANK" evidence="3">
    <location>
        <begin position="1283"/>
        <end position="1315"/>
    </location>
</feature>
<dbReference type="Proteomes" id="UP001610563">
    <property type="component" value="Unassembled WGS sequence"/>
</dbReference>
<name>A0ABR4FMQ1_9EURO</name>
<keyword evidence="5" id="KW-1185">Reference proteome</keyword>
<proteinExistence type="predicted"/>
<reference evidence="4 5" key="1">
    <citation type="submission" date="2024-07" db="EMBL/GenBank/DDBJ databases">
        <title>Section-level genome sequencing and comparative genomics of Aspergillus sections Usti and Cavernicolus.</title>
        <authorList>
            <consortium name="Lawrence Berkeley National Laboratory"/>
            <person name="Nybo J.L."/>
            <person name="Vesth T.C."/>
            <person name="Theobald S."/>
            <person name="Frisvad J.C."/>
            <person name="Larsen T.O."/>
            <person name="Kjaerboelling I."/>
            <person name="Rothschild-Mancinelli K."/>
            <person name="Lyhne E.K."/>
            <person name="Kogle M.E."/>
            <person name="Barry K."/>
            <person name="Clum A."/>
            <person name="Na H."/>
            <person name="Ledsgaard L."/>
            <person name="Lin J."/>
            <person name="Lipzen A."/>
            <person name="Kuo A."/>
            <person name="Riley R."/>
            <person name="Mondo S."/>
            <person name="Labutti K."/>
            <person name="Haridas S."/>
            <person name="Pangalinan J."/>
            <person name="Salamov A.A."/>
            <person name="Simmons B.A."/>
            <person name="Magnuson J.K."/>
            <person name="Chen J."/>
            <person name="Drula E."/>
            <person name="Henrissat B."/>
            <person name="Wiebenga A."/>
            <person name="Lubbers R.J."/>
            <person name="Gomes A.C."/>
            <person name="Makela M.R."/>
            <person name="Stajich J."/>
            <person name="Grigoriev I.V."/>
            <person name="Mortensen U.H."/>
            <person name="De Vries R.P."/>
            <person name="Baker S.E."/>
            <person name="Andersen M.R."/>
        </authorList>
    </citation>
    <scope>NUCLEOTIDE SEQUENCE [LARGE SCALE GENOMIC DNA]</scope>
    <source>
        <strain evidence="4 5">CBS 209.92</strain>
    </source>
</reference>
<evidence type="ECO:0000313" key="4">
    <source>
        <dbReference type="EMBL" id="KAL2784503.1"/>
    </source>
</evidence>
<dbReference type="InterPro" id="IPR002110">
    <property type="entry name" value="Ankyrin_rpt"/>
</dbReference>
<dbReference type="InterPro" id="IPR036770">
    <property type="entry name" value="Ankyrin_rpt-contain_sf"/>
</dbReference>